<dbReference type="SUPFAM" id="SSF50129">
    <property type="entry name" value="GroES-like"/>
    <property type="match status" value="1"/>
</dbReference>
<dbReference type="InterPro" id="IPR011032">
    <property type="entry name" value="GroES-like_sf"/>
</dbReference>
<dbReference type="Gene3D" id="3.40.50.720">
    <property type="entry name" value="NAD(P)-binding Rossmann-like Domain"/>
    <property type="match status" value="1"/>
</dbReference>
<dbReference type="Pfam" id="PF08240">
    <property type="entry name" value="ADH_N"/>
    <property type="match status" value="1"/>
</dbReference>
<dbReference type="InterPro" id="IPR036291">
    <property type="entry name" value="NAD(P)-bd_dom_sf"/>
</dbReference>
<comment type="caution">
    <text evidence="2">The sequence shown here is derived from an EMBL/GenBank/DDBJ whole genome shotgun (WGS) entry which is preliminary data.</text>
</comment>
<protein>
    <submittedName>
        <fullName evidence="2">Zinc-binding alcohol dehydrogenase family protein</fullName>
    </submittedName>
</protein>
<dbReference type="GO" id="GO:0016491">
    <property type="term" value="F:oxidoreductase activity"/>
    <property type="evidence" value="ECO:0007669"/>
    <property type="project" value="InterPro"/>
</dbReference>
<dbReference type="EMBL" id="SDGZ01000003">
    <property type="protein sequence ID" value="TYC51083.1"/>
    <property type="molecule type" value="Genomic_DNA"/>
</dbReference>
<dbReference type="PANTHER" id="PTHR43482">
    <property type="entry name" value="PROTEIN AST1-RELATED"/>
    <property type="match status" value="1"/>
</dbReference>
<dbReference type="AlphaFoldDB" id="A0A6C2CCD3"/>
<proteinExistence type="predicted"/>
<dbReference type="Gene3D" id="3.90.180.10">
    <property type="entry name" value="Medium-chain alcohol dehydrogenases, catalytic domain"/>
    <property type="match status" value="1"/>
</dbReference>
<evidence type="ECO:0000313" key="3">
    <source>
        <dbReference type="Proteomes" id="UP000371977"/>
    </source>
</evidence>
<dbReference type="InterPro" id="IPR013154">
    <property type="entry name" value="ADH-like_N"/>
</dbReference>
<dbReference type="Pfam" id="PF00107">
    <property type="entry name" value="ADH_zinc_N"/>
    <property type="match status" value="1"/>
</dbReference>
<evidence type="ECO:0000313" key="2">
    <source>
        <dbReference type="EMBL" id="TYC51083.1"/>
    </source>
</evidence>
<gene>
    <name evidence="2" type="ORF">ESZ50_00685</name>
</gene>
<dbReference type="Proteomes" id="UP000371977">
    <property type="component" value="Unassembled WGS sequence"/>
</dbReference>
<dbReference type="SUPFAM" id="SSF51735">
    <property type="entry name" value="NAD(P)-binding Rossmann-fold domains"/>
    <property type="match status" value="1"/>
</dbReference>
<dbReference type="InterPro" id="IPR020843">
    <property type="entry name" value="ER"/>
</dbReference>
<accession>A0A6C2CCD3</accession>
<dbReference type="InterPro" id="IPR013149">
    <property type="entry name" value="ADH-like_C"/>
</dbReference>
<name>A0A6C2CCD3_9LACO</name>
<reference evidence="2 3" key="1">
    <citation type="submission" date="2019-01" db="EMBL/GenBank/DDBJ databases">
        <title>Weissella sp. nov., a novel lactic acid bacterium isolated from animal feces.</title>
        <authorList>
            <person name="Wang L.-T."/>
        </authorList>
    </citation>
    <scope>NUCLEOTIDE SEQUENCE [LARGE SCALE GENOMIC DNA]</scope>
    <source>
        <strain evidence="2 3">8H-2</strain>
    </source>
</reference>
<sequence>MEMIIMNKVITNKGKFFDKTYEMPLTLETDTDVLIEVEAVSINPHDVKALAHKSADQRVLGFDAVGKILKLGSLVDQFKVGDRVIYAGSDIRDGSFADYQVVDSRLISKIEDSASVIDYAAVPLVAITAYEILFDKLAFKFEKDSNKGKSIFVLNGAGGVGSLLTQLANWAGIKVYATSSKRNFKFLEENGVTNPLDYSEDFAEQIGENKVDATINLYNPDYYLQDSIKVTHPFGHLVYVTVGNSSIHNTEVFSKSLTIDYELMFTKSMYGYKQETQGLILKNIIGLIKNGEITSRVESIITDGINAKNLNYAAKQLRTGHQRGKIIILKN</sequence>
<feature type="domain" description="Enoyl reductase (ER)" evidence="1">
    <location>
        <begin position="14"/>
        <end position="328"/>
    </location>
</feature>
<organism evidence="2 3">
    <name type="scientific">Weissella muntiaci</name>
    <dbReference type="NCBI Taxonomy" id="2508881"/>
    <lineage>
        <taxon>Bacteria</taxon>
        <taxon>Bacillati</taxon>
        <taxon>Bacillota</taxon>
        <taxon>Bacilli</taxon>
        <taxon>Lactobacillales</taxon>
        <taxon>Lactobacillaceae</taxon>
        <taxon>Weissella</taxon>
    </lineage>
</organism>
<dbReference type="PANTHER" id="PTHR43482:SF1">
    <property type="entry name" value="PROTEIN AST1-RELATED"/>
    <property type="match status" value="1"/>
</dbReference>
<keyword evidence="3" id="KW-1185">Reference proteome</keyword>
<dbReference type="InterPro" id="IPR052585">
    <property type="entry name" value="Lipid_raft_assoc_Zn_ADH"/>
</dbReference>
<dbReference type="SMART" id="SM00829">
    <property type="entry name" value="PKS_ER"/>
    <property type="match status" value="1"/>
</dbReference>
<evidence type="ECO:0000259" key="1">
    <source>
        <dbReference type="SMART" id="SM00829"/>
    </source>
</evidence>
<dbReference type="OrthoDB" id="9792162at2"/>